<evidence type="ECO:0000313" key="5">
    <source>
        <dbReference type="Proteomes" id="UP000594688"/>
    </source>
</evidence>
<evidence type="ECO:0000313" key="4">
    <source>
        <dbReference type="EMBL" id="QPJ61306.1"/>
    </source>
</evidence>
<gene>
    <name evidence="4" type="ORF">G3M70_05135</name>
</gene>
<name>A0A7T0FZZ9_9BACT</name>
<dbReference type="AlphaFoldDB" id="A0A7T0FZZ9"/>
<dbReference type="EMBL" id="CP048685">
    <property type="protein sequence ID" value="QPJ61306.1"/>
    <property type="molecule type" value="Genomic_DNA"/>
</dbReference>
<dbReference type="InterPro" id="IPR010985">
    <property type="entry name" value="Ribbon_hlx_hlx"/>
</dbReference>
<feature type="compositionally biased region" description="Basic and acidic residues" evidence="3">
    <location>
        <begin position="88"/>
        <end position="98"/>
    </location>
</feature>
<dbReference type="PANTHER" id="PTHR36582">
    <property type="entry name" value="ANTITOXIN PARD"/>
    <property type="match status" value="1"/>
</dbReference>
<evidence type="ECO:0000256" key="3">
    <source>
        <dbReference type="SAM" id="MobiDB-lite"/>
    </source>
</evidence>
<proteinExistence type="inferred from homology"/>
<evidence type="ECO:0000256" key="2">
    <source>
        <dbReference type="ARBA" id="ARBA00022649"/>
    </source>
</evidence>
<accession>A0A7T0FZZ9</accession>
<dbReference type="InterPro" id="IPR022789">
    <property type="entry name" value="ParD"/>
</dbReference>
<keyword evidence="2" id="KW-1277">Toxin-antitoxin system</keyword>
<sequence>MHLKLGNEFEEFIQGQVASGMYGNATEVIRDALRHMKERQEEKHLESMRTLLAVGEGQIAEGKTVPYTADMLDRLTKEAVRNSKKGKPVKDEIRPRSR</sequence>
<dbReference type="NCBIfam" id="TIGR02606">
    <property type="entry name" value="antidote_CC2985"/>
    <property type="match status" value="1"/>
</dbReference>
<dbReference type="KEGG" id="nli:G3M70_05135"/>
<dbReference type="SUPFAM" id="SSF47598">
    <property type="entry name" value="Ribbon-helix-helix"/>
    <property type="match status" value="1"/>
</dbReference>
<comment type="similarity">
    <text evidence="1">Belongs to the ParD antitoxin family.</text>
</comment>
<dbReference type="GO" id="GO:0006355">
    <property type="term" value="P:regulation of DNA-templated transcription"/>
    <property type="evidence" value="ECO:0007669"/>
    <property type="project" value="InterPro"/>
</dbReference>
<dbReference type="Proteomes" id="UP000594688">
    <property type="component" value="Chromosome"/>
</dbReference>
<protein>
    <submittedName>
        <fullName evidence="4">Type II toxin-antitoxin system ParD family antitoxin</fullName>
    </submittedName>
</protein>
<dbReference type="InterPro" id="IPR038296">
    <property type="entry name" value="ParD_sf"/>
</dbReference>
<dbReference type="PANTHER" id="PTHR36582:SF2">
    <property type="entry name" value="ANTITOXIN PARD"/>
    <property type="match status" value="1"/>
</dbReference>
<evidence type="ECO:0000256" key="1">
    <source>
        <dbReference type="ARBA" id="ARBA00008580"/>
    </source>
</evidence>
<feature type="region of interest" description="Disordered" evidence="3">
    <location>
        <begin position="78"/>
        <end position="98"/>
    </location>
</feature>
<organism evidence="4 5">
    <name type="scientific">Candidatus Nitronauta litoralis</name>
    <dbReference type="NCBI Taxonomy" id="2705533"/>
    <lineage>
        <taxon>Bacteria</taxon>
        <taxon>Pseudomonadati</taxon>
        <taxon>Nitrospinota/Tectimicrobiota group</taxon>
        <taxon>Nitrospinota</taxon>
        <taxon>Nitrospinia</taxon>
        <taxon>Nitrospinales</taxon>
        <taxon>Nitrospinaceae</taxon>
        <taxon>Candidatus Nitronauta</taxon>
    </lineage>
</organism>
<dbReference type="Pfam" id="PF03693">
    <property type="entry name" value="ParD_antitoxin"/>
    <property type="match status" value="1"/>
</dbReference>
<dbReference type="Gene3D" id="6.10.10.120">
    <property type="entry name" value="Antitoxin ParD1-like"/>
    <property type="match status" value="1"/>
</dbReference>
<reference evidence="4 5" key="1">
    <citation type="submission" date="2020-02" db="EMBL/GenBank/DDBJ databases">
        <title>Genomic and physiological characterization of two novel Nitrospinaceae genera.</title>
        <authorList>
            <person name="Mueller A.J."/>
            <person name="Jung M.-Y."/>
            <person name="Strachan C.R."/>
            <person name="Herbold C.W."/>
            <person name="Kirkegaard R.H."/>
            <person name="Daims H."/>
        </authorList>
    </citation>
    <scope>NUCLEOTIDE SEQUENCE [LARGE SCALE GENOMIC DNA]</scope>
    <source>
        <strain evidence="4">EB</strain>
    </source>
</reference>